<evidence type="ECO:0000256" key="15">
    <source>
        <dbReference type="ARBA" id="ARBA00063882"/>
    </source>
</evidence>
<evidence type="ECO:0000256" key="8">
    <source>
        <dbReference type="ARBA" id="ARBA00022982"/>
    </source>
</evidence>
<gene>
    <name evidence="19" type="ORF">AO370_0330</name>
</gene>
<keyword evidence="10 19" id="KW-0560">Oxidoreductase</keyword>
<evidence type="ECO:0000256" key="11">
    <source>
        <dbReference type="ARBA" id="ARBA00023004"/>
    </source>
</evidence>
<evidence type="ECO:0000256" key="10">
    <source>
        <dbReference type="ARBA" id="ARBA00023002"/>
    </source>
</evidence>
<dbReference type="PANTHER" id="PTHR30598">
    <property type="entry name" value="NITRATE REDUCTASE PRIVATE CHAPERONE, REDOX ENZYME MATURATION PROTEIN REMP FAMILY"/>
    <property type="match status" value="1"/>
</dbReference>
<evidence type="ECO:0000256" key="14">
    <source>
        <dbReference type="ARBA" id="ARBA00048294"/>
    </source>
</evidence>
<dbReference type="InterPro" id="IPR003816">
    <property type="entry name" value="Nitrate_red_gam"/>
</dbReference>
<keyword evidence="4" id="KW-1003">Cell membrane</keyword>
<dbReference type="GO" id="GO:0009055">
    <property type="term" value="F:electron transfer activity"/>
    <property type="evidence" value="ECO:0007669"/>
    <property type="project" value="TreeGrafter"/>
</dbReference>
<protein>
    <recommendedName>
        <fullName evidence="2">nitrate reductase (quinone)</fullName>
        <ecNumber evidence="2">1.7.5.1</ecNumber>
    </recommendedName>
</protein>
<dbReference type="GO" id="GO:0009325">
    <property type="term" value="C:nitrate reductase complex"/>
    <property type="evidence" value="ECO:0007669"/>
    <property type="project" value="InterPro"/>
</dbReference>
<evidence type="ECO:0000256" key="9">
    <source>
        <dbReference type="ARBA" id="ARBA00022989"/>
    </source>
</evidence>
<dbReference type="SUPFAM" id="SSF103501">
    <property type="entry name" value="Respiratory nitrate reductase 1 gamma chain"/>
    <property type="match status" value="1"/>
</dbReference>
<evidence type="ECO:0000259" key="18">
    <source>
        <dbReference type="Pfam" id="PF02665"/>
    </source>
</evidence>
<dbReference type="GO" id="GO:0020037">
    <property type="term" value="F:heme binding"/>
    <property type="evidence" value="ECO:0007669"/>
    <property type="project" value="TreeGrafter"/>
</dbReference>
<dbReference type="InterPro" id="IPR051936">
    <property type="entry name" value="Heme-iron_electron_transfer"/>
</dbReference>
<keyword evidence="9 17" id="KW-1133">Transmembrane helix</keyword>
<keyword evidence="13 17" id="KW-0472">Membrane</keyword>
<keyword evidence="5 16" id="KW-0349">Heme</keyword>
<evidence type="ECO:0000256" key="16">
    <source>
        <dbReference type="PIRSR" id="PIRSR603816-1"/>
    </source>
</evidence>
<feature type="domain" description="NarG-like" evidence="18">
    <location>
        <begin position="12"/>
        <end position="231"/>
    </location>
</feature>
<dbReference type="GO" id="GO:0046872">
    <property type="term" value="F:metal ion binding"/>
    <property type="evidence" value="ECO:0007669"/>
    <property type="project" value="UniProtKB-KW"/>
</dbReference>
<keyword evidence="6 17" id="KW-0812">Transmembrane</keyword>
<feature type="transmembrane region" description="Helical" evidence="17">
    <location>
        <begin position="94"/>
        <end position="115"/>
    </location>
</feature>
<sequence length="234" mass="26694">MNTTNPEDWLHVFLFGIYPYIALTVCIFGCWARFDLSQYTWRAGSSQMLSDKGMRLASNLFHIGIIVVLLGHFFGMFTPHFIYERIITAPQKQLMAVIVGGIAGIMCLIGLIMLIWRRFTNPRISHTSTFSDKMLLLIILLQLVMGLATIWSYPTHRDGALMLSLAGWAQNLAILRPVYAASLVEDAGLIYKMHMFLGTTLILLVPFTRLIHIISAPIWYLGRNYQILRQKRSQ</sequence>
<keyword evidence="7" id="KW-0479">Metal-binding</keyword>
<evidence type="ECO:0000256" key="13">
    <source>
        <dbReference type="ARBA" id="ARBA00023136"/>
    </source>
</evidence>
<dbReference type="AlphaFoldDB" id="A0A198X131"/>
<evidence type="ECO:0000256" key="3">
    <source>
        <dbReference type="ARBA" id="ARBA00022448"/>
    </source>
</evidence>
<feature type="transmembrane region" description="Helical" evidence="17">
    <location>
        <begin position="53"/>
        <end position="74"/>
    </location>
</feature>
<dbReference type="NCBIfam" id="TIGR00351">
    <property type="entry name" value="narI"/>
    <property type="match status" value="1"/>
</dbReference>
<evidence type="ECO:0000256" key="6">
    <source>
        <dbReference type="ARBA" id="ARBA00022692"/>
    </source>
</evidence>
<feature type="binding site" description="axial binding residue" evidence="16">
    <location>
        <position position="72"/>
    </location>
    <ligand>
        <name>heme b</name>
        <dbReference type="ChEBI" id="CHEBI:60344"/>
        <label>1</label>
    </ligand>
    <ligandPart>
        <name>Fe</name>
        <dbReference type="ChEBI" id="CHEBI:18248"/>
    </ligandPart>
</feature>
<evidence type="ECO:0000256" key="7">
    <source>
        <dbReference type="ARBA" id="ARBA00022723"/>
    </source>
</evidence>
<dbReference type="PANTHER" id="PTHR30598:SF3">
    <property type="entry name" value="RESPIRATORY NITRATE REDUCTASE 1 GAMMA CHAIN"/>
    <property type="match status" value="1"/>
</dbReference>
<keyword evidence="3" id="KW-0813">Transport</keyword>
<proteinExistence type="predicted"/>
<feature type="binding site" description="axial binding residue" evidence="16">
    <location>
        <position position="194"/>
    </location>
    <ligand>
        <name>heme b</name>
        <dbReference type="ChEBI" id="CHEBI:60344"/>
        <label>1</label>
    </ligand>
    <ligandPart>
        <name>Fe</name>
        <dbReference type="ChEBI" id="CHEBI:18248"/>
    </ligandPart>
</feature>
<comment type="caution">
    <text evidence="19">The sequence shown here is derived from an EMBL/GenBank/DDBJ whole genome shotgun (WGS) entry which is preliminary data.</text>
</comment>
<comment type="subcellular location">
    <subcellularLocation>
        <location evidence="1">Cell membrane</location>
        <topology evidence="1">Multi-pass membrane protein</topology>
    </subcellularLocation>
</comment>
<keyword evidence="11 16" id="KW-0408">Iron</keyword>
<feature type="transmembrane region" description="Helical" evidence="17">
    <location>
        <begin position="201"/>
        <end position="222"/>
    </location>
</feature>
<evidence type="ECO:0000313" key="20">
    <source>
        <dbReference type="Proteomes" id="UP000078295"/>
    </source>
</evidence>
<feature type="transmembrane region" description="Helical" evidence="17">
    <location>
        <begin position="135"/>
        <end position="153"/>
    </location>
</feature>
<dbReference type="Proteomes" id="UP000078295">
    <property type="component" value="Unassembled WGS sequence"/>
</dbReference>
<dbReference type="FunFam" id="1.20.950.20:FF:000001">
    <property type="entry name" value="Respiratory nitrate reductase subunit gamma"/>
    <property type="match status" value="1"/>
</dbReference>
<dbReference type="GO" id="GO:0160182">
    <property type="term" value="F:nitrate reductase (quinone) activity"/>
    <property type="evidence" value="ECO:0007669"/>
    <property type="project" value="UniProtKB-EC"/>
</dbReference>
<keyword evidence="12" id="KW-0534">Nitrate assimilation</keyword>
<comment type="catalytic activity">
    <reaction evidence="14">
        <text>nitrate + a quinol = a quinone + nitrite + H2O</text>
        <dbReference type="Rhea" id="RHEA:56144"/>
        <dbReference type="ChEBI" id="CHEBI:15377"/>
        <dbReference type="ChEBI" id="CHEBI:16301"/>
        <dbReference type="ChEBI" id="CHEBI:17632"/>
        <dbReference type="ChEBI" id="CHEBI:24646"/>
        <dbReference type="ChEBI" id="CHEBI:132124"/>
        <dbReference type="EC" id="1.7.5.1"/>
    </reaction>
</comment>
<dbReference type="OrthoDB" id="9788113at2"/>
<dbReference type="InterPro" id="IPR036197">
    <property type="entry name" value="NarG-like_sf"/>
</dbReference>
<reference evidence="19 20" key="1">
    <citation type="journal article" date="2016" name="Genome Biol. Evol.">
        <title>Comparative Genomic Analyses of the Moraxella catarrhalis Serosensitive and Seroresistant Lineages Demonstrate Their Independent Evolution.</title>
        <authorList>
            <person name="Earl J.P."/>
            <person name="de Vries S.P."/>
            <person name="Ahmed A."/>
            <person name="Powell E."/>
            <person name="Schultz M.P."/>
            <person name="Hermans P.W."/>
            <person name="Hill D.J."/>
            <person name="Zhou Z."/>
            <person name="Constantinidou C.I."/>
            <person name="Hu F.Z."/>
            <person name="Bootsma H.J."/>
            <person name="Ehrlich G.D."/>
        </authorList>
    </citation>
    <scope>NUCLEOTIDE SEQUENCE [LARGE SCALE GENOMIC DNA]</scope>
    <source>
        <strain evidence="19 20">F23</strain>
    </source>
</reference>
<organism evidence="19 20">
    <name type="scientific">Moraxella catarrhalis</name>
    <name type="common">Branhamella catarrhalis</name>
    <dbReference type="NCBI Taxonomy" id="480"/>
    <lineage>
        <taxon>Bacteria</taxon>
        <taxon>Pseudomonadati</taxon>
        <taxon>Pseudomonadota</taxon>
        <taxon>Gammaproteobacteria</taxon>
        <taxon>Moraxellales</taxon>
        <taxon>Moraxellaceae</taxon>
        <taxon>Moraxella</taxon>
    </lineage>
</organism>
<dbReference type="GO" id="GO:0042128">
    <property type="term" value="P:nitrate assimilation"/>
    <property type="evidence" value="ECO:0007669"/>
    <property type="project" value="UniProtKB-KW"/>
</dbReference>
<feature type="binding site" description="axial binding residue" evidence="16">
    <location>
        <position position="212"/>
    </location>
    <ligand>
        <name>heme b</name>
        <dbReference type="ChEBI" id="CHEBI:60344"/>
        <label>1</label>
    </ligand>
    <ligandPart>
        <name>Fe</name>
        <dbReference type="ChEBI" id="CHEBI:18248"/>
    </ligandPart>
</feature>
<evidence type="ECO:0000256" key="4">
    <source>
        <dbReference type="ARBA" id="ARBA00022475"/>
    </source>
</evidence>
<dbReference type="InterPro" id="IPR023234">
    <property type="entry name" value="NarG-like_domain"/>
</dbReference>
<dbReference type="Gene3D" id="1.20.950.20">
    <property type="entry name" value="Transmembrane di-heme cytochromes, Chain C"/>
    <property type="match status" value="1"/>
</dbReference>
<evidence type="ECO:0000313" key="19">
    <source>
        <dbReference type="EMBL" id="OAV27139.1"/>
    </source>
</evidence>
<dbReference type="Pfam" id="PF02665">
    <property type="entry name" value="Nitrate_red_gam"/>
    <property type="match status" value="1"/>
</dbReference>
<dbReference type="EMBL" id="LXHQ01000015">
    <property type="protein sequence ID" value="OAV27139.1"/>
    <property type="molecule type" value="Genomic_DNA"/>
</dbReference>
<name>A0A198X131_MORCA</name>
<evidence type="ECO:0000256" key="2">
    <source>
        <dbReference type="ARBA" id="ARBA00012500"/>
    </source>
</evidence>
<feature type="transmembrane region" description="Helical" evidence="17">
    <location>
        <begin position="12"/>
        <end position="32"/>
    </location>
</feature>
<feature type="binding site" description="axial binding residue" evidence="16">
    <location>
        <position position="62"/>
    </location>
    <ligand>
        <name>heme b</name>
        <dbReference type="ChEBI" id="CHEBI:60344"/>
        <label>1</label>
    </ligand>
    <ligandPart>
        <name>Fe</name>
        <dbReference type="ChEBI" id="CHEBI:18248"/>
    </ligandPart>
</feature>
<comment type="subunit">
    <text evidence="15">Dimer of heterotrimers each composed of an alpha, a beta and a gamma chain. Alpha and beta are catalytic chains; gamma chains are involved in binding the enzyme complex to the cytoplasmic membrane.</text>
</comment>
<evidence type="ECO:0000256" key="5">
    <source>
        <dbReference type="ARBA" id="ARBA00022617"/>
    </source>
</evidence>
<dbReference type="GO" id="GO:0005886">
    <property type="term" value="C:plasma membrane"/>
    <property type="evidence" value="ECO:0007669"/>
    <property type="project" value="UniProtKB-SubCell"/>
</dbReference>
<evidence type="ECO:0000256" key="1">
    <source>
        <dbReference type="ARBA" id="ARBA00004651"/>
    </source>
</evidence>
<dbReference type="GO" id="GO:0019645">
    <property type="term" value="P:anaerobic electron transport chain"/>
    <property type="evidence" value="ECO:0007669"/>
    <property type="project" value="TreeGrafter"/>
</dbReference>
<evidence type="ECO:0000256" key="17">
    <source>
        <dbReference type="SAM" id="Phobius"/>
    </source>
</evidence>
<evidence type="ECO:0000256" key="12">
    <source>
        <dbReference type="ARBA" id="ARBA00023063"/>
    </source>
</evidence>
<accession>A0A198X131</accession>
<dbReference type="EC" id="1.7.5.1" evidence="2"/>
<keyword evidence="8" id="KW-0249">Electron transport</keyword>
<dbReference type="RefSeq" id="WP_064602282.1">
    <property type="nucleotide sequence ID" value="NZ_JAABLD010000008.1"/>
</dbReference>